<keyword evidence="1" id="KW-1133">Transmembrane helix</keyword>
<keyword evidence="1" id="KW-0812">Transmembrane</keyword>
<reference evidence="3 4" key="1">
    <citation type="submission" date="2018-06" db="EMBL/GenBank/DDBJ databases">
        <authorList>
            <consortium name="Pathogen Informatics"/>
            <person name="Doyle S."/>
        </authorList>
    </citation>
    <scope>NUCLEOTIDE SEQUENCE [LARGE SCALE GENOMIC DNA]</scope>
    <source>
        <strain evidence="3 4">NCTC11997</strain>
    </source>
</reference>
<dbReference type="STRING" id="1122619.GCA_000373745_00478"/>
<organism evidence="3 4">
    <name type="scientific">Oligella ureolytica</name>
    <dbReference type="NCBI Taxonomy" id="90244"/>
    <lineage>
        <taxon>Bacteria</taxon>
        <taxon>Pseudomonadati</taxon>
        <taxon>Pseudomonadota</taxon>
        <taxon>Betaproteobacteria</taxon>
        <taxon>Burkholderiales</taxon>
        <taxon>Alcaligenaceae</taxon>
        <taxon>Oligella</taxon>
    </lineage>
</organism>
<dbReference type="InterPro" id="IPR026265">
    <property type="entry name" value="LptC"/>
</dbReference>
<dbReference type="Gene3D" id="2.60.450.10">
    <property type="entry name" value="Lipopolysaccharide (LPS) transport protein A like domain"/>
    <property type="match status" value="1"/>
</dbReference>
<evidence type="ECO:0000313" key="4">
    <source>
        <dbReference type="Proteomes" id="UP000254603"/>
    </source>
</evidence>
<feature type="transmembrane region" description="Helical" evidence="1">
    <location>
        <begin position="7"/>
        <end position="25"/>
    </location>
</feature>
<dbReference type="RefSeq" id="WP_018573654.1">
    <property type="nucleotide sequence ID" value="NZ_CP065725.1"/>
</dbReference>
<evidence type="ECO:0000313" key="5">
    <source>
        <dbReference type="Proteomes" id="UP000594903"/>
    </source>
</evidence>
<dbReference type="Pfam" id="PF06835">
    <property type="entry name" value="LptC"/>
    <property type="match status" value="1"/>
</dbReference>
<dbReference type="Proteomes" id="UP000594903">
    <property type="component" value="Chromosome"/>
</dbReference>
<evidence type="ECO:0000313" key="3">
    <source>
        <dbReference type="EMBL" id="SUA52994.1"/>
    </source>
</evidence>
<protein>
    <submittedName>
        <fullName evidence="2">LPS export ABC transporter periplasmic protein LptC</fullName>
    </submittedName>
    <submittedName>
        <fullName evidence="3">Uncharacterized protein conserved in bacteria</fullName>
    </submittedName>
</protein>
<dbReference type="Proteomes" id="UP000254603">
    <property type="component" value="Unassembled WGS sequence"/>
</dbReference>
<accession>A0A378XFQ0</accession>
<dbReference type="NCBIfam" id="TIGR04409">
    <property type="entry name" value="LptC_YrbK"/>
    <property type="match status" value="1"/>
</dbReference>
<gene>
    <name evidence="2" type="primary">lptC</name>
    <name evidence="2" type="ORF">I6G29_04700</name>
    <name evidence="3" type="ORF">NCTC11997_00992</name>
</gene>
<proteinExistence type="predicted"/>
<evidence type="ECO:0000256" key="1">
    <source>
        <dbReference type="SAM" id="Phobius"/>
    </source>
</evidence>
<dbReference type="GO" id="GO:0015221">
    <property type="term" value="F:lipopolysaccharide transmembrane transporter activity"/>
    <property type="evidence" value="ECO:0007669"/>
    <property type="project" value="InterPro"/>
</dbReference>
<keyword evidence="1" id="KW-0472">Membrane</keyword>
<reference evidence="2 5" key="2">
    <citation type="submission" date="2020-12" db="EMBL/GenBank/DDBJ databases">
        <title>FDA dAtabase for Regulatory Grade micrObial Sequences (FDA-ARGOS): Supporting development and validation of Infectious Disease Dx tests.</title>
        <authorList>
            <person name="Sproer C."/>
            <person name="Gronow S."/>
            <person name="Severitt S."/>
            <person name="Schroder I."/>
            <person name="Tallon L."/>
            <person name="Sadzewicz L."/>
            <person name="Zhao X."/>
            <person name="Boylan J."/>
            <person name="Ott S."/>
            <person name="Bowen H."/>
            <person name="Vavikolanu K."/>
            <person name="Mehta A."/>
            <person name="Aluvathingal J."/>
            <person name="Nadendla S."/>
            <person name="Lowell S."/>
            <person name="Myers T."/>
            <person name="Yan Y."/>
            <person name="Sichtig H."/>
        </authorList>
    </citation>
    <scope>NUCLEOTIDE SEQUENCE [LARGE SCALE GENOMIC DNA]</scope>
    <source>
        <strain evidence="2 5">FDAARGOS_872</strain>
    </source>
</reference>
<keyword evidence="5" id="KW-1185">Reference proteome</keyword>
<sequence>MKDRLPALIALMMLLALVGITWWAADYAERAFPVEQEIAVSEEPDTWSGPFIMLQSDEKGVPVTRLDGTQLRHYPHDGSYQIDQPELISQRPDSPRVIASSDIAYAYNDITLVHMVGNAHAHRFETPQNSALDITSEKLIVHPEEDILETDQPAVVIQGDSRLIGDGMKYNNNTRKLDVYANSGVRIAPKDMPSSNNTSD</sequence>
<dbReference type="EMBL" id="UGSB01000001">
    <property type="protein sequence ID" value="SUA52994.1"/>
    <property type="molecule type" value="Genomic_DNA"/>
</dbReference>
<dbReference type="GO" id="GO:0005886">
    <property type="term" value="C:plasma membrane"/>
    <property type="evidence" value="ECO:0007669"/>
    <property type="project" value="InterPro"/>
</dbReference>
<dbReference type="OrthoDB" id="5298112at2"/>
<evidence type="ECO:0000313" key="2">
    <source>
        <dbReference type="EMBL" id="QPT40867.1"/>
    </source>
</evidence>
<dbReference type="InterPro" id="IPR010664">
    <property type="entry name" value="LipoPS_assembly_LptC-rel"/>
</dbReference>
<name>A0A378XFQ0_9BURK</name>
<dbReference type="EMBL" id="CP065725">
    <property type="protein sequence ID" value="QPT40867.1"/>
    <property type="molecule type" value="Genomic_DNA"/>
</dbReference>
<dbReference type="AlphaFoldDB" id="A0A378XFQ0"/>